<dbReference type="AlphaFoldDB" id="A0A6A5TR32"/>
<feature type="chain" id="PRO_5025455812" evidence="2">
    <location>
        <begin position="22"/>
        <end position="227"/>
    </location>
</feature>
<organism evidence="3 4">
    <name type="scientific">Byssothecium circinans</name>
    <dbReference type="NCBI Taxonomy" id="147558"/>
    <lineage>
        <taxon>Eukaryota</taxon>
        <taxon>Fungi</taxon>
        <taxon>Dikarya</taxon>
        <taxon>Ascomycota</taxon>
        <taxon>Pezizomycotina</taxon>
        <taxon>Dothideomycetes</taxon>
        <taxon>Pleosporomycetidae</taxon>
        <taxon>Pleosporales</taxon>
        <taxon>Massarineae</taxon>
        <taxon>Massarinaceae</taxon>
        <taxon>Byssothecium</taxon>
    </lineage>
</organism>
<keyword evidence="2" id="KW-0732">Signal</keyword>
<dbReference type="OrthoDB" id="3791297at2759"/>
<dbReference type="EMBL" id="ML977000">
    <property type="protein sequence ID" value="KAF1954179.1"/>
    <property type="molecule type" value="Genomic_DNA"/>
</dbReference>
<sequence>MFYSITTIFLAAQALSTAALSQSYPCYSLATSQNQSQAQIHTNEDFPAAAADQNTSQFPLGGLACIKSAYMKTSSSEGGGAQTQPQRKDEETTKEKSKVTSQSSDEDDYILDESGCPDLTKNMFYCLMCGGSDENGKCKGDPEDDNEFAGCKCNPDPDWSVNPPGLVRPQIREHRQAIRDRHLLRDAEVEGSGRARNVSSSHAATVAVFTRLPLVTISVLPYFASKQ</sequence>
<evidence type="ECO:0000256" key="2">
    <source>
        <dbReference type="SAM" id="SignalP"/>
    </source>
</evidence>
<accession>A0A6A5TR32</accession>
<evidence type="ECO:0000313" key="3">
    <source>
        <dbReference type="EMBL" id="KAF1954179.1"/>
    </source>
</evidence>
<protein>
    <submittedName>
        <fullName evidence="3">Uncharacterized protein</fullName>
    </submittedName>
</protein>
<gene>
    <name evidence="3" type="ORF">CC80DRAFT_494017</name>
</gene>
<feature type="region of interest" description="Disordered" evidence="1">
    <location>
        <begin position="75"/>
        <end position="111"/>
    </location>
</feature>
<dbReference type="Proteomes" id="UP000800035">
    <property type="component" value="Unassembled WGS sequence"/>
</dbReference>
<evidence type="ECO:0000256" key="1">
    <source>
        <dbReference type="SAM" id="MobiDB-lite"/>
    </source>
</evidence>
<evidence type="ECO:0000313" key="4">
    <source>
        <dbReference type="Proteomes" id="UP000800035"/>
    </source>
</evidence>
<name>A0A6A5TR32_9PLEO</name>
<feature type="signal peptide" evidence="2">
    <location>
        <begin position="1"/>
        <end position="21"/>
    </location>
</feature>
<feature type="compositionally biased region" description="Basic and acidic residues" evidence="1">
    <location>
        <begin position="86"/>
        <end position="98"/>
    </location>
</feature>
<reference evidence="3" key="1">
    <citation type="journal article" date="2020" name="Stud. Mycol.">
        <title>101 Dothideomycetes genomes: a test case for predicting lifestyles and emergence of pathogens.</title>
        <authorList>
            <person name="Haridas S."/>
            <person name="Albert R."/>
            <person name="Binder M."/>
            <person name="Bloem J."/>
            <person name="Labutti K."/>
            <person name="Salamov A."/>
            <person name="Andreopoulos B."/>
            <person name="Baker S."/>
            <person name="Barry K."/>
            <person name="Bills G."/>
            <person name="Bluhm B."/>
            <person name="Cannon C."/>
            <person name="Castanera R."/>
            <person name="Culley D."/>
            <person name="Daum C."/>
            <person name="Ezra D."/>
            <person name="Gonzalez J."/>
            <person name="Henrissat B."/>
            <person name="Kuo A."/>
            <person name="Liang C."/>
            <person name="Lipzen A."/>
            <person name="Lutzoni F."/>
            <person name="Magnuson J."/>
            <person name="Mondo S."/>
            <person name="Nolan M."/>
            <person name="Ohm R."/>
            <person name="Pangilinan J."/>
            <person name="Park H.-J."/>
            <person name="Ramirez L."/>
            <person name="Alfaro M."/>
            <person name="Sun H."/>
            <person name="Tritt A."/>
            <person name="Yoshinaga Y."/>
            <person name="Zwiers L.-H."/>
            <person name="Turgeon B."/>
            <person name="Goodwin S."/>
            <person name="Spatafora J."/>
            <person name="Crous P."/>
            <person name="Grigoriev I."/>
        </authorList>
    </citation>
    <scope>NUCLEOTIDE SEQUENCE</scope>
    <source>
        <strain evidence="3">CBS 675.92</strain>
    </source>
</reference>
<keyword evidence="4" id="KW-1185">Reference proteome</keyword>
<proteinExistence type="predicted"/>